<organism evidence="1">
    <name type="scientific">viral metagenome</name>
    <dbReference type="NCBI Taxonomy" id="1070528"/>
    <lineage>
        <taxon>unclassified sequences</taxon>
        <taxon>metagenomes</taxon>
        <taxon>organismal metagenomes</taxon>
    </lineage>
</organism>
<protein>
    <submittedName>
        <fullName evidence="1">Uncharacterized protein</fullName>
    </submittedName>
</protein>
<evidence type="ECO:0000313" key="1">
    <source>
        <dbReference type="EMBL" id="QHU12944.1"/>
    </source>
</evidence>
<reference evidence="1" key="1">
    <citation type="journal article" date="2020" name="Nature">
        <title>Giant virus diversity and host interactions through global metagenomics.</title>
        <authorList>
            <person name="Schulz F."/>
            <person name="Roux S."/>
            <person name="Paez-Espino D."/>
            <person name="Jungbluth S."/>
            <person name="Walsh D.A."/>
            <person name="Denef V.J."/>
            <person name="McMahon K.D."/>
            <person name="Konstantinidis K.T."/>
            <person name="Eloe-Fadrosh E.A."/>
            <person name="Kyrpides N.C."/>
            <person name="Woyke T."/>
        </authorList>
    </citation>
    <scope>NUCLEOTIDE SEQUENCE</scope>
    <source>
        <strain evidence="1">GVMAG-S-1101172-89</strain>
    </source>
</reference>
<accession>A0A6C0K9W2</accession>
<dbReference type="AlphaFoldDB" id="A0A6C0K9W2"/>
<dbReference type="EMBL" id="MN740811">
    <property type="protein sequence ID" value="QHU12944.1"/>
    <property type="molecule type" value="Genomic_DNA"/>
</dbReference>
<sequence>MGQYYYPIILDAEGKIVVWMNAGLYNSGLKLTEHSYIDSIFVNTFESLLSPDGPYHRSRIVWAGDYADKEPGKDKNLYELCDDYKLFSPPHKSAAMYPYIVNHTKRQYVDKRQPISLLHPLPLLTVEGNGRGGGDLHDAPPIVGSWARDVISVEQSVDEGFEQIAFDIAYN</sequence>
<name>A0A6C0K9W2_9ZZZZ</name>
<proteinExistence type="predicted"/>